<comment type="caution">
    <text evidence="4">The sequence shown here is derived from an EMBL/GenBank/DDBJ whole genome shotgun (WGS) entry which is preliminary data.</text>
</comment>
<evidence type="ECO:0000256" key="2">
    <source>
        <dbReference type="SAM" id="MobiDB-lite"/>
    </source>
</evidence>
<keyword evidence="1" id="KW-0175">Coiled coil</keyword>
<dbReference type="PANTHER" id="PTHR47336">
    <property type="entry name" value="TRANSCRIPTION FACTOR HMS1-RELATED"/>
    <property type="match status" value="1"/>
</dbReference>
<dbReference type="InterPro" id="IPR036638">
    <property type="entry name" value="HLH_DNA-bd_sf"/>
</dbReference>
<feature type="region of interest" description="Disordered" evidence="2">
    <location>
        <begin position="665"/>
        <end position="687"/>
    </location>
</feature>
<evidence type="ECO:0000256" key="1">
    <source>
        <dbReference type="SAM" id="Coils"/>
    </source>
</evidence>
<dbReference type="SMART" id="SM00353">
    <property type="entry name" value="HLH"/>
    <property type="match status" value="1"/>
</dbReference>
<evidence type="ECO:0000259" key="3">
    <source>
        <dbReference type="PROSITE" id="PS50888"/>
    </source>
</evidence>
<feature type="domain" description="BHLH" evidence="3">
    <location>
        <begin position="86"/>
        <end position="170"/>
    </location>
</feature>
<feature type="compositionally biased region" description="Low complexity" evidence="2">
    <location>
        <begin position="53"/>
        <end position="79"/>
    </location>
</feature>
<dbReference type="Proteomes" id="UP000646827">
    <property type="component" value="Unassembled WGS sequence"/>
</dbReference>
<dbReference type="InterPro" id="IPR052099">
    <property type="entry name" value="Regulatory_TF_Diverse"/>
</dbReference>
<gene>
    <name evidence="4" type="ORF">INT45_007349</name>
</gene>
<dbReference type="InterPro" id="IPR011598">
    <property type="entry name" value="bHLH_dom"/>
</dbReference>
<dbReference type="AlphaFoldDB" id="A0A8H7S2U5"/>
<dbReference type="Pfam" id="PF00010">
    <property type="entry name" value="HLH"/>
    <property type="match status" value="1"/>
</dbReference>
<feature type="compositionally biased region" description="Acidic residues" evidence="2">
    <location>
        <begin position="669"/>
        <end position="685"/>
    </location>
</feature>
<sequence length="700" mass="80315">MALPFDDELTQFLAQNIWLDPLLLPSKFPLPTELITPPPITSTSFTFPNLSNTSTTSPNTNNFNAYNNSNNNNPFINSNRRPTKPTKNKSHNAIERRYRNNINERIAELKAAVPALQHTREINNKADNSFNGDNNINEDDSEEYVDGVAVATKINKATIMKKATEYIVHLQNTNEQLKKENQILEQLIQQLPGGIPVFARYTSMKHHQKQQKQLQQENEEDDEFDYQLQQQEQENQHHHQQQNTFMALFMCLSFSMDQNSTSTTNPHNDRNVLGSSYSTGTPSYDIWAIIRLALLVICLVVLLFRRHHDEKQSTLMLLCSLAAESLHLVIRHTFGWMSARPSSSHEQETERWIDIHANPSSSTVLRLYACVRMINISPPHLLTYAYACAAMQFYPYSTLVARYFWRLAMYETDDDMLVWDVHQQPPCEDTMLDSQAWKEAVERGADLSELSRLHLLDNLRTELGRLIISVTSSPPPKFEKNNEEQTAFERILYEEHQQHHHSFPRWLAAVGATVEALWQSDVEAAERAVAVIEREEDLLKVKIKLVLQAAIRLQRGDLTGIDLLNETDALQKKIKKVLGYRRQQLPRTRPVGLEGETMALAEFVACLAGLHAWIEAWRLGTKKASEQIKAQTLVLRRMMRCSTLEKLPAHQILVDRLSRLGYFVSPNGSDDDEDEEEYYDDDDDEQTRPAKALDILRGLA</sequence>
<name>A0A8H7S2U5_9FUNG</name>
<evidence type="ECO:0000313" key="4">
    <source>
        <dbReference type="EMBL" id="KAG2220737.1"/>
    </source>
</evidence>
<dbReference type="SUPFAM" id="SSF47459">
    <property type="entry name" value="HLH, helix-loop-helix DNA-binding domain"/>
    <property type="match status" value="1"/>
</dbReference>
<dbReference type="Gene3D" id="4.10.280.10">
    <property type="entry name" value="Helix-loop-helix DNA-binding domain"/>
    <property type="match status" value="1"/>
</dbReference>
<organism evidence="4 5">
    <name type="scientific">Circinella minor</name>
    <dbReference type="NCBI Taxonomy" id="1195481"/>
    <lineage>
        <taxon>Eukaryota</taxon>
        <taxon>Fungi</taxon>
        <taxon>Fungi incertae sedis</taxon>
        <taxon>Mucoromycota</taxon>
        <taxon>Mucoromycotina</taxon>
        <taxon>Mucoromycetes</taxon>
        <taxon>Mucorales</taxon>
        <taxon>Lichtheimiaceae</taxon>
        <taxon>Circinella</taxon>
    </lineage>
</organism>
<proteinExistence type="predicted"/>
<dbReference type="PROSITE" id="PS50888">
    <property type="entry name" value="BHLH"/>
    <property type="match status" value="1"/>
</dbReference>
<feature type="compositionally biased region" description="Basic residues" evidence="2">
    <location>
        <begin position="81"/>
        <end position="90"/>
    </location>
</feature>
<dbReference type="EMBL" id="JAEPRB010000131">
    <property type="protein sequence ID" value="KAG2220737.1"/>
    <property type="molecule type" value="Genomic_DNA"/>
</dbReference>
<reference evidence="4 5" key="1">
    <citation type="submission" date="2020-12" db="EMBL/GenBank/DDBJ databases">
        <title>Metabolic potential, ecology and presence of endohyphal bacteria is reflected in genomic diversity of Mucoromycotina.</title>
        <authorList>
            <person name="Muszewska A."/>
            <person name="Okrasinska A."/>
            <person name="Steczkiewicz K."/>
            <person name="Drgas O."/>
            <person name="Orlowska M."/>
            <person name="Perlinska-Lenart U."/>
            <person name="Aleksandrzak-Piekarczyk T."/>
            <person name="Szatraj K."/>
            <person name="Zielenkiewicz U."/>
            <person name="Pilsyk S."/>
            <person name="Malc E."/>
            <person name="Mieczkowski P."/>
            <person name="Kruszewska J.S."/>
            <person name="Biernat P."/>
            <person name="Pawlowska J."/>
        </authorList>
    </citation>
    <scope>NUCLEOTIDE SEQUENCE [LARGE SCALE GENOMIC DNA]</scope>
    <source>
        <strain evidence="4 5">CBS 142.35</strain>
    </source>
</reference>
<evidence type="ECO:0000313" key="5">
    <source>
        <dbReference type="Proteomes" id="UP000646827"/>
    </source>
</evidence>
<protein>
    <recommendedName>
        <fullName evidence="3">BHLH domain-containing protein</fullName>
    </recommendedName>
</protein>
<keyword evidence="5" id="KW-1185">Reference proteome</keyword>
<feature type="region of interest" description="Disordered" evidence="2">
    <location>
        <begin position="53"/>
        <end position="94"/>
    </location>
</feature>
<dbReference type="OrthoDB" id="2133190at2759"/>
<feature type="coiled-coil region" evidence="1">
    <location>
        <begin position="160"/>
        <end position="190"/>
    </location>
</feature>
<dbReference type="PANTHER" id="PTHR47336:SF2">
    <property type="entry name" value="TRANSCRIPTION FACTOR HMS1-RELATED"/>
    <property type="match status" value="1"/>
</dbReference>
<accession>A0A8H7S2U5</accession>
<feature type="region of interest" description="Disordered" evidence="2">
    <location>
        <begin position="206"/>
        <end position="239"/>
    </location>
</feature>
<dbReference type="GO" id="GO:0046983">
    <property type="term" value="F:protein dimerization activity"/>
    <property type="evidence" value="ECO:0007669"/>
    <property type="project" value="InterPro"/>
</dbReference>